<dbReference type="HOGENOM" id="CLU_3206910_0_0_6"/>
<dbReference type="Proteomes" id="UP000002675">
    <property type="component" value="Chromosome I"/>
</dbReference>
<organism evidence="1 2">
    <name type="scientific">Vibrio vulnificus (strain YJ016)</name>
    <dbReference type="NCBI Taxonomy" id="196600"/>
    <lineage>
        <taxon>Bacteria</taxon>
        <taxon>Pseudomonadati</taxon>
        <taxon>Pseudomonadota</taxon>
        <taxon>Gammaproteobacteria</taxon>
        <taxon>Vibrionales</taxon>
        <taxon>Vibrionaceae</taxon>
        <taxon>Vibrio</taxon>
    </lineage>
</organism>
<sequence length="45" mass="5126">MYSLAWSFNLINITLKEHTPFRGEMLSDGYKGAHVNALNPSLKLF</sequence>
<dbReference type="EMBL" id="BA000037">
    <property type="protein sequence ID" value="BAC93340.1"/>
    <property type="molecule type" value="Genomic_DNA"/>
</dbReference>
<evidence type="ECO:0000313" key="2">
    <source>
        <dbReference type="Proteomes" id="UP000002675"/>
    </source>
</evidence>
<dbReference type="AlphaFoldDB" id="Q7MNY9"/>
<reference evidence="1 2" key="1">
    <citation type="journal article" date="2003" name="Genome Res.">
        <title>Comparative genome analysis of Vibrio vulnificus, a marine pathogen.</title>
        <authorList>
            <person name="Chen C.Y."/>
            <person name="Wu K.M."/>
            <person name="Chang Y.C."/>
            <person name="Chang C.H."/>
            <person name="Tsai H.C."/>
            <person name="Liao T.L."/>
            <person name="Liu Y.M."/>
            <person name="Chen H.J."/>
            <person name="Shen A.B."/>
            <person name="Li J.C."/>
            <person name="Su T.L."/>
            <person name="Shao C.P."/>
            <person name="Lee C.T."/>
            <person name="Hor L.I."/>
            <person name="Tsai S.F."/>
        </authorList>
    </citation>
    <scope>NUCLEOTIDE SEQUENCE [LARGE SCALE GENOMIC DNA]</scope>
    <source>
        <strain evidence="1 2">YJ016</strain>
    </source>
</reference>
<dbReference type="KEGG" id="vvy:VV0575"/>
<evidence type="ECO:0000313" key="1">
    <source>
        <dbReference type="EMBL" id="BAC93340.1"/>
    </source>
</evidence>
<gene>
    <name evidence="1" type="ordered locus">VV0575</name>
</gene>
<name>Q7MNY9_VIBVY</name>
<proteinExistence type="predicted"/>
<accession>Q7MNY9</accession>
<protein>
    <submittedName>
        <fullName evidence="1">Uncharacterized protein</fullName>
    </submittedName>
</protein>